<dbReference type="InterPro" id="IPR001034">
    <property type="entry name" value="DeoR_HTH"/>
</dbReference>
<dbReference type="PANTHER" id="PTHR34580:SF9">
    <property type="entry name" value="SLL5097 PROTEIN"/>
    <property type="match status" value="1"/>
</dbReference>
<dbReference type="InterPro" id="IPR036388">
    <property type="entry name" value="WH-like_DNA-bd_sf"/>
</dbReference>
<dbReference type="RefSeq" id="WP_199019070.1">
    <property type="nucleotide sequence ID" value="NZ_JAELUP010000031.1"/>
</dbReference>
<sequence>MNERRIAMMQIIDSRRKFTARELAERFGVSVRTIQRDLDYLQQIGFPLYTEQGPHGGYRALPNRILPPLRLNQTEALGLFLSLQVLEKISDFPFSAVRSHLSAHYYGSLPQDIQDTIDRMRHYIVFYLQPAAKHAPYTTEILQAAVEQRALAFQYQSKSGTRWVHAFPVGLYFDNGFWYMPALYKERILLYRADRIQSASIMEETMPELPTLKEWLAAEEQREGEEVQLQFTEQGSRIAQDDRLFQSVANQIWQSRVPYEEMAYLARKLVSYGPEVKVISPPRLREQVMGLLRQSLEQYML</sequence>
<reference evidence="4" key="1">
    <citation type="submission" date="2020-12" db="EMBL/GenBank/DDBJ databases">
        <authorList>
            <person name="Huq M.A."/>
        </authorList>
    </citation>
    <scope>NUCLEOTIDE SEQUENCE</scope>
    <source>
        <strain evidence="4">MAHUQ-46</strain>
    </source>
</reference>
<dbReference type="SMART" id="SM00420">
    <property type="entry name" value="HTH_DEOR"/>
    <property type="match status" value="1"/>
</dbReference>
<evidence type="ECO:0000256" key="2">
    <source>
        <dbReference type="ARBA" id="ARBA00023163"/>
    </source>
</evidence>
<dbReference type="InterPro" id="IPR026881">
    <property type="entry name" value="WYL_dom"/>
</dbReference>
<accession>A0A934J2C0</accession>
<dbReference type="Pfam" id="PF08279">
    <property type="entry name" value="HTH_11"/>
    <property type="match status" value="1"/>
</dbReference>
<dbReference type="PROSITE" id="PS52050">
    <property type="entry name" value="WYL"/>
    <property type="match status" value="1"/>
</dbReference>
<dbReference type="SUPFAM" id="SSF46785">
    <property type="entry name" value="Winged helix' DNA-binding domain"/>
    <property type="match status" value="1"/>
</dbReference>
<dbReference type="Pfam" id="PF13280">
    <property type="entry name" value="WYL"/>
    <property type="match status" value="1"/>
</dbReference>
<dbReference type="PROSITE" id="PS51000">
    <property type="entry name" value="HTH_DEOR_2"/>
    <property type="match status" value="1"/>
</dbReference>
<dbReference type="PANTHER" id="PTHR34580">
    <property type="match status" value="1"/>
</dbReference>
<dbReference type="EMBL" id="JAELUP010000031">
    <property type="protein sequence ID" value="MBJ6361515.1"/>
    <property type="molecule type" value="Genomic_DNA"/>
</dbReference>
<dbReference type="InterPro" id="IPR028349">
    <property type="entry name" value="PafC-like"/>
</dbReference>
<dbReference type="InterPro" id="IPR057727">
    <property type="entry name" value="WCX_dom"/>
</dbReference>
<dbReference type="AlphaFoldDB" id="A0A934J2C0"/>
<dbReference type="Pfam" id="PF25583">
    <property type="entry name" value="WCX"/>
    <property type="match status" value="1"/>
</dbReference>
<dbReference type="Gene3D" id="1.10.10.10">
    <property type="entry name" value="Winged helix-like DNA-binding domain superfamily/Winged helix DNA-binding domain"/>
    <property type="match status" value="1"/>
</dbReference>
<protein>
    <submittedName>
        <fullName evidence="4">YafY family transcriptional regulator</fullName>
    </submittedName>
</protein>
<evidence type="ECO:0000256" key="1">
    <source>
        <dbReference type="ARBA" id="ARBA00023015"/>
    </source>
</evidence>
<dbReference type="InterPro" id="IPR013196">
    <property type="entry name" value="HTH_11"/>
</dbReference>
<gene>
    <name evidence="4" type="ORF">JFN88_09400</name>
</gene>
<evidence type="ECO:0000313" key="4">
    <source>
        <dbReference type="EMBL" id="MBJ6361515.1"/>
    </source>
</evidence>
<name>A0A934J2C0_9BACL</name>
<organism evidence="4 5">
    <name type="scientific">Paenibacillus roseus</name>
    <dbReference type="NCBI Taxonomy" id="2798579"/>
    <lineage>
        <taxon>Bacteria</taxon>
        <taxon>Bacillati</taxon>
        <taxon>Bacillota</taxon>
        <taxon>Bacilli</taxon>
        <taxon>Bacillales</taxon>
        <taxon>Paenibacillaceae</taxon>
        <taxon>Paenibacillus</taxon>
    </lineage>
</organism>
<feature type="domain" description="HTH deoR-type" evidence="3">
    <location>
        <begin position="1"/>
        <end position="60"/>
    </location>
</feature>
<dbReference type="GO" id="GO:0003700">
    <property type="term" value="F:DNA-binding transcription factor activity"/>
    <property type="evidence" value="ECO:0007669"/>
    <property type="project" value="InterPro"/>
</dbReference>
<proteinExistence type="predicted"/>
<evidence type="ECO:0000313" key="5">
    <source>
        <dbReference type="Proteomes" id="UP000640274"/>
    </source>
</evidence>
<evidence type="ECO:0000259" key="3">
    <source>
        <dbReference type="PROSITE" id="PS51000"/>
    </source>
</evidence>
<keyword evidence="1" id="KW-0805">Transcription regulation</keyword>
<dbReference type="PIRSF" id="PIRSF016838">
    <property type="entry name" value="PafC"/>
    <property type="match status" value="1"/>
</dbReference>
<dbReference type="InterPro" id="IPR036390">
    <property type="entry name" value="WH_DNA-bd_sf"/>
</dbReference>
<dbReference type="InterPro" id="IPR051534">
    <property type="entry name" value="CBASS_pafABC_assoc_protein"/>
</dbReference>
<comment type="caution">
    <text evidence="4">The sequence shown here is derived from an EMBL/GenBank/DDBJ whole genome shotgun (WGS) entry which is preliminary data.</text>
</comment>
<keyword evidence="5" id="KW-1185">Reference proteome</keyword>
<dbReference type="Proteomes" id="UP000640274">
    <property type="component" value="Unassembled WGS sequence"/>
</dbReference>
<keyword evidence="2" id="KW-0804">Transcription</keyword>